<proteinExistence type="predicted"/>
<sequence>MGSVVWIWTSNVTAAEEIEERLMDEYTINVSCMSAFLGLSWMVFELFGRIYDSVVTDILLLTLLTMAKLTKDFKFEKTLPIESKVHAEMVWRHYEQLRRGFEEIDLTFGSLFKWVHVSNLLACGYYLMLITGRTRYDVYFLLSTLEIFKISIVYFTAAKTSNTNKAFRKWVQRTYVAHQFINFGAMRLTTSIILDELTTKPLGLGSDNFHVDESFVIKVSSNNLAAIR</sequence>
<evidence type="ECO:0000313" key="1">
    <source>
        <dbReference type="EMBL" id="CAL8147736.1"/>
    </source>
</evidence>
<comment type="caution">
    <text evidence="1">The sequence shown here is derived from an EMBL/GenBank/DDBJ whole genome shotgun (WGS) entry which is preliminary data.</text>
</comment>
<reference evidence="1 2" key="1">
    <citation type="submission" date="2024-08" db="EMBL/GenBank/DDBJ databases">
        <authorList>
            <person name="Cucini C."/>
            <person name="Frati F."/>
        </authorList>
    </citation>
    <scope>NUCLEOTIDE SEQUENCE [LARGE SCALE GENOMIC DNA]</scope>
</reference>
<gene>
    <name evidence="1" type="ORF">ODALV1_LOCUS31222</name>
</gene>
<name>A0ABP1S8Y2_9HEXA</name>
<keyword evidence="2" id="KW-1185">Reference proteome</keyword>
<organism evidence="1 2">
    <name type="scientific">Orchesella dallaii</name>
    <dbReference type="NCBI Taxonomy" id="48710"/>
    <lineage>
        <taxon>Eukaryota</taxon>
        <taxon>Metazoa</taxon>
        <taxon>Ecdysozoa</taxon>
        <taxon>Arthropoda</taxon>
        <taxon>Hexapoda</taxon>
        <taxon>Collembola</taxon>
        <taxon>Entomobryomorpha</taxon>
        <taxon>Entomobryoidea</taxon>
        <taxon>Orchesellidae</taxon>
        <taxon>Orchesellinae</taxon>
        <taxon>Orchesella</taxon>
    </lineage>
</organism>
<dbReference type="EMBL" id="CAXLJM020000166">
    <property type="protein sequence ID" value="CAL8147736.1"/>
    <property type="molecule type" value="Genomic_DNA"/>
</dbReference>
<protein>
    <submittedName>
        <fullName evidence="1">Uncharacterized protein</fullName>
    </submittedName>
</protein>
<evidence type="ECO:0000313" key="2">
    <source>
        <dbReference type="Proteomes" id="UP001642540"/>
    </source>
</evidence>
<accession>A0ABP1S8Y2</accession>
<dbReference type="Proteomes" id="UP001642540">
    <property type="component" value="Unassembled WGS sequence"/>
</dbReference>